<organism evidence="7 8">
    <name type="scientific">Aquirufa esocilacus</name>
    <dbReference type="NCBI Taxonomy" id="3096513"/>
    <lineage>
        <taxon>Bacteria</taxon>
        <taxon>Pseudomonadati</taxon>
        <taxon>Bacteroidota</taxon>
        <taxon>Cytophagia</taxon>
        <taxon>Cytophagales</taxon>
        <taxon>Flectobacillaceae</taxon>
        <taxon>Aquirufa</taxon>
    </lineage>
</organism>
<evidence type="ECO:0000256" key="2">
    <source>
        <dbReference type="ARBA" id="ARBA00022692"/>
    </source>
</evidence>
<feature type="domain" description="Peptidase S54 rhomboid" evidence="6">
    <location>
        <begin position="42"/>
        <end position="99"/>
    </location>
</feature>
<protein>
    <submittedName>
        <fullName evidence="7">Rhomboid family intramembrane serine protease</fullName>
        <ecNumber evidence="7">3.4.21.-</ecNumber>
    </submittedName>
</protein>
<dbReference type="GO" id="GO:0006508">
    <property type="term" value="P:proteolysis"/>
    <property type="evidence" value="ECO:0007669"/>
    <property type="project" value="UniProtKB-KW"/>
</dbReference>
<proteinExistence type="predicted"/>
<dbReference type="GO" id="GO:0008233">
    <property type="term" value="F:peptidase activity"/>
    <property type="evidence" value="ECO:0007669"/>
    <property type="project" value="UniProtKB-KW"/>
</dbReference>
<evidence type="ECO:0000256" key="4">
    <source>
        <dbReference type="ARBA" id="ARBA00023136"/>
    </source>
</evidence>
<evidence type="ECO:0000313" key="7">
    <source>
        <dbReference type="EMBL" id="MFD3408146.1"/>
    </source>
</evidence>
<keyword evidence="7" id="KW-0645">Protease</keyword>
<dbReference type="PANTHER" id="PTHR43066">
    <property type="entry name" value="RHOMBOID-RELATED PROTEIN"/>
    <property type="match status" value="1"/>
</dbReference>
<keyword evidence="2 5" id="KW-0812">Transmembrane</keyword>
<dbReference type="Proteomes" id="UP001598019">
    <property type="component" value="Unassembled WGS sequence"/>
</dbReference>
<feature type="transmembrane region" description="Helical" evidence="5">
    <location>
        <begin position="221"/>
        <end position="240"/>
    </location>
</feature>
<dbReference type="RefSeq" id="WP_377980573.1">
    <property type="nucleotide sequence ID" value="NZ_JBBKXX010000002.1"/>
</dbReference>
<feature type="domain" description="Peptidase S54 rhomboid" evidence="6">
    <location>
        <begin position="155"/>
        <end position="240"/>
    </location>
</feature>
<evidence type="ECO:0000313" key="8">
    <source>
        <dbReference type="Proteomes" id="UP001598019"/>
    </source>
</evidence>
<feature type="transmembrane region" description="Helical" evidence="5">
    <location>
        <begin position="187"/>
        <end position="209"/>
    </location>
</feature>
<gene>
    <name evidence="7" type="ORF">SKC37_05730</name>
</gene>
<name>A0ABW6DR04_9BACT</name>
<sequence>MLRDLTPTVKKLLIVNIVLFFVSAFIPKDLFALHFIQSPKFHYFQFITYMFLHGSLMHLFFNMFGLYMFGSILERLWGGPRFLFFFIFCGIGGGILHEVILYFHDFKAIRDALEGVISNPNSEYLKKFFEDFSGGAETNLVNNNVTGAIEVYKSKISADEYTMVGASGGVVGALMAYAYIFPNTEMFIFPIPIPLKAKYLVMVLAFYELYAGKTAIAGDNVAHFAHLGGMLFAVILLLIWRQRRDFFY</sequence>
<evidence type="ECO:0000259" key="6">
    <source>
        <dbReference type="Pfam" id="PF01694"/>
    </source>
</evidence>
<keyword evidence="8" id="KW-1185">Reference proteome</keyword>
<dbReference type="EMBL" id="JBBKXX010000002">
    <property type="protein sequence ID" value="MFD3408146.1"/>
    <property type="molecule type" value="Genomic_DNA"/>
</dbReference>
<reference evidence="7 8" key="1">
    <citation type="submission" date="2024-03" db="EMBL/GenBank/DDBJ databases">
        <title>Aquirufa genome sequencing.</title>
        <authorList>
            <person name="Pitt A."/>
            <person name="Hahn M.W."/>
        </authorList>
    </citation>
    <scope>NUCLEOTIDE SEQUENCE [LARGE SCALE GENOMIC DNA]</scope>
    <source>
        <strain evidence="7 8">HETE-83D</strain>
    </source>
</reference>
<evidence type="ECO:0000256" key="3">
    <source>
        <dbReference type="ARBA" id="ARBA00022989"/>
    </source>
</evidence>
<feature type="transmembrane region" description="Helical" evidence="5">
    <location>
        <begin position="48"/>
        <end position="70"/>
    </location>
</feature>
<dbReference type="InterPro" id="IPR022764">
    <property type="entry name" value="Peptidase_S54_rhomboid_dom"/>
</dbReference>
<comment type="caution">
    <text evidence="7">The sequence shown here is derived from an EMBL/GenBank/DDBJ whole genome shotgun (WGS) entry which is preliminary data.</text>
</comment>
<dbReference type="SUPFAM" id="SSF144091">
    <property type="entry name" value="Rhomboid-like"/>
    <property type="match status" value="1"/>
</dbReference>
<dbReference type="EC" id="3.4.21.-" evidence="7"/>
<keyword evidence="3 5" id="KW-1133">Transmembrane helix</keyword>
<evidence type="ECO:0000256" key="5">
    <source>
        <dbReference type="SAM" id="Phobius"/>
    </source>
</evidence>
<dbReference type="Gene3D" id="1.20.1540.10">
    <property type="entry name" value="Rhomboid-like"/>
    <property type="match status" value="1"/>
</dbReference>
<dbReference type="PANTHER" id="PTHR43066:SF11">
    <property type="entry name" value="PEPTIDASE S54 RHOMBOID DOMAIN-CONTAINING PROTEIN"/>
    <property type="match status" value="1"/>
</dbReference>
<dbReference type="InterPro" id="IPR035952">
    <property type="entry name" value="Rhomboid-like_sf"/>
</dbReference>
<keyword evidence="4 5" id="KW-0472">Membrane</keyword>
<evidence type="ECO:0000256" key="1">
    <source>
        <dbReference type="ARBA" id="ARBA00004141"/>
    </source>
</evidence>
<feature type="transmembrane region" description="Helical" evidence="5">
    <location>
        <begin position="161"/>
        <end position="180"/>
    </location>
</feature>
<dbReference type="Pfam" id="PF01694">
    <property type="entry name" value="Rhomboid"/>
    <property type="match status" value="2"/>
</dbReference>
<feature type="transmembrane region" description="Helical" evidence="5">
    <location>
        <begin position="82"/>
        <end position="103"/>
    </location>
</feature>
<feature type="transmembrane region" description="Helical" evidence="5">
    <location>
        <begin position="12"/>
        <end position="36"/>
    </location>
</feature>
<keyword evidence="7" id="KW-0378">Hydrolase</keyword>
<accession>A0ABW6DR04</accession>
<comment type="subcellular location">
    <subcellularLocation>
        <location evidence="1">Membrane</location>
        <topology evidence="1">Multi-pass membrane protein</topology>
    </subcellularLocation>
</comment>